<evidence type="ECO:0000313" key="20">
    <source>
        <dbReference type="EMBL" id="KDN95213.1"/>
    </source>
</evidence>
<evidence type="ECO:0000256" key="19">
    <source>
        <dbReference type="SAM" id="Phobius"/>
    </source>
</evidence>
<dbReference type="STRING" id="28885.EI16_02600"/>
<keyword evidence="14" id="KW-0443">Lipid metabolism</keyword>
<dbReference type="PANTHER" id="PTHR46382:SF1">
    <property type="entry name" value="PHOSPHATIDATE CYTIDYLYLTRANSFERASE"/>
    <property type="match status" value="1"/>
</dbReference>
<keyword evidence="13 19" id="KW-1133">Transmembrane helix</keyword>
<evidence type="ECO:0000256" key="14">
    <source>
        <dbReference type="ARBA" id="ARBA00023098"/>
    </source>
</evidence>
<sequence>MIQTRVLTAIVLVLIFGAALFKFDLLQWVGFILFATFWAGWEWAGLASVNNKLFKLIYAFIVTVSSYLLYVYFDDSFIFLLVPVEVVVMISMVTVYQLKKGKRLVDNSLVLLLGFFSILPFALSMITFRQTFSPELLLLCLAIIWAIDIGAFFSGRRFGKRKLASYVSPGKTWEGVLGGFLFAIVVAYLGLYFIQPYILSSALQVTLLLAGIGLLSIYGDLFESLLKRQANIKDSGFLLPGHGGILDRVDSLLLAMPVFYVFWLWVS</sequence>
<keyword evidence="16" id="KW-0594">Phospholipid biosynthesis</keyword>
<dbReference type="AlphaFoldDB" id="A0A066ZN47"/>
<evidence type="ECO:0000256" key="5">
    <source>
        <dbReference type="ARBA" id="ARBA00010185"/>
    </source>
</evidence>
<keyword evidence="8" id="KW-1003">Cell membrane</keyword>
<evidence type="ECO:0000256" key="8">
    <source>
        <dbReference type="ARBA" id="ARBA00022475"/>
    </source>
</evidence>
<name>A0A066ZN47_HYDMR</name>
<evidence type="ECO:0000256" key="3">
    <source>
        <dbReference type="ARBA" id="ARBA00005119"/>
    </source>
</evidence>
<evidence type="ECO:0000256" key="1">
    <source>
        <dbReference type="ARBA" id="ARBA00001698"/>
    </source>
</evidence>
<accession>A0A066ZN47</accession>
<dbReference type="Proteomes" id="UP000027341">
    <property type="component" value="Unassembled WGS sequence"/>
</dbReference>
<feature type="transmembrane region" description="Helical" evidence="19">
    <location>
        <begin position="56"/>
        <end position="73"/>
    </location>
</feature>
<feature type="transmembrane region" description="Helical" evidence="19">
    <location>
        <begin position="136"/>
        <end position="155"/>
    </location>
</feature>
<protein>
    <recommendedName>
        <fullName evidence="7 18">Phosphatidate cytidylyltransferase</fullName>
        <ecNumber evidence="6 18">2.7.7.41</ecNumber>
    </recommendedName>
</protein>
<comment type="similarity">
    <text evidence="5 18">Belongs to the CDS family.</text>
</comment>
<evidence type="ECO:0000313" key="21">
    <source>
        <dbReference type="Proteomes" id="UP000027341"/>
    </source>
</evidence>
<keyword evidence="15 19" id="KW-0472">Membrane</keyword>
<feature type="transmembrane region" description="Helical" evidence="19">
    <location>
        <begin position="176"/>
        <end position="195"/>
    </location>
</feature>
<evidence type="ECO:0000256" key="16">
    <source>
        <dbReference type="ARBA" id="ARBA00023209"/>
    </source>
</evidence>
<evidence type="ECO:0000256" key="15">
    <source>
        <dbReference type="ARBA" id="ARBA00023136"/>
    </source>
</evidence>
<dbReference type="EMBL" id="JMIU01000001">
    <property type="protein sequence ID" value="KDN95213.1"/>
    <property type="molecule type" value="Genomic_DNA"/>
</dbReference>
<evidence type="ECO:0000256" key="13">
    <source>
        <dbReference type="ARBA" id="ARBA00022989"/>
    </source>
</evidence>
<organism evidence="20 21">
    <name type="scientific">Hydrogenovibrio marinus</name>
    <dbReference type="NCBI Taxonomy" id="28885"/>
    <lineage>
        <taxon>Bacteria</taxon>
        <taxon>Pseudomonadati</taxon>
        <taxon>Pseudomonadota</taxon>
        <taxon>Gammaproteobacteria</taxon>
        <taxon>Thiotrichales</taxon>
        <taxon>Piscirickettsiaceae</taxon>
        <taxon>Hydrogenovibrio</taxon>
    </lineage>
</organism>
<dbReference type="UniPathway" id="UPA00557">
    <property type="reaction ID" value="UER00614"/>
</dbReference>
<evidence type="ECO:0000256" key="18">
    <source>
        <dbReference type="RuleBase" id="RU003938"/>
    </source>
</evidence>
<keyword evidence="21" id="KW-1185">Reference proteome</keyword>
<evidence type="ECO:0000256" key="2">
    <source>
        <dbReference type="ARBA" id="ARBA00004651"/>
    </source>
</evidence>
<evidence type="ECO:0000256" key="12">
    <source>
        <dbReference type="ARBA" id="ARBA00022695"/>
    </source>
</evidence>
<dbReference type="Pfam" id="PF01148">
    <property type="entry name" value="CTP_transf_1"/>
    <property type="match status" value="1"/>
</dbReference>
<keyword evidence="12 18" id="KW-0548">Nucleotidyltransferase</keyword>
<evidence type="ECO:0000256" key="10">
    <source>
        <dbReference type="ARBA" id="ARBA00022679"/>
    </source>
</evidence>
<evidence type="ECO:0000256" key="4">
    <source>
        <dbReference type="ARBA" id="ARBA00005189"/>
    </source>
</evidence>
<dbReference type="GO" id="GO:0004605">
    <property type="term" value="F:phosphatidate cytidylyltransferase activity"/>
    <property type="evidence" value="ECO:0007669"/>
    <property type="project" value="UniProtKB-EC"/>
</dbReference>
<feature type="transmembrane region" description="Helical" evidence="19">
    <location>
        <begin position="110"/>
        <end position="130"/>
    </location>
</feature>
<feature type="transmembrane region" description="Helical" evidence="19">
    <location>
        <begin position="201"/>
        <end position="219"/>
    </location>
</feature>
<keyword evidence="10 18" id="KW-0808">Transferase</keyword>
<evidence type="ECO:0000256" key="11">
    <source>
        <dbReference type="ARBA" id="ARBA00022692"/>
    </source>
</evidence>
<dbReference type="PANTHER" id="PTHR46382">
    <property type="entry name" value="PHOSPHATIDATE CYTIDYLYLTRANSFERASE"/>
    <property type="match status" value="1"/>
</dbReference>
<proteinExistence type="inferred from homology"/>
<keyword evidence="9" id="KW-0444">Lipid biosynthesis</keyword>
<evidence type="ECO:0000256" key="6">
    <source>
        <dbReference type="ARBA" id="ARBA00012487"/>
    </source>
</evidence>
<dbReference type="GO" id="GO:0016024">
    <property type="term" value="P:CDP-diacylglycerol biosynthetic process"/>
    <property type="evidence" value="ECO:0007669"/>
    <property type="project" value="UniProtKB-UniPathway"/>
</dbReference>
<keyword evidence="17" id="KW-1208">Phospholipid metabolism</keyword>
<dbReference type="GO" id="GO:0005886">
    <property type="term" value="C:plasma membrane"/>
    <property type="evidence" value="ECO:0007669"/>
    <property type="project" value="UniProtKB-SubCell"/>
</dbReference>
<comment type="pathway">
    <text evidence="4">Lipid metabolism.</text>
</comment>
<comment type="pathway">
    <text evidence="3 18">Phospholipid metabolism; CDP-diacylglycerol biosynthesis; CDP-diacylglycerol from sn-glycerol 3-phosphate: step 3/3.</text>
</comment>
<gene>
    <name evidence="20" type="ORF">EI16_02600</name>
</gene>
<feature type="transmembrane region" description="Helical" evidence="19">
    <location>
        <begin position="31"/>
        <end position="49"/>
    </location>
</feature>
<dbReference type="RefSeq" id="WP_029909107.1">
    <property type="nucleotide sequence ID" value="NZ_AP020335.1"/>
</dbReference>
<comment type="caution">
    <text evidence="20">The sequence shown here is derived from an EMBL/GenBank/DDBJ whole genome shotgun (WGS) entry which is preliminary data.</text>
</comment>
<reference evidence="20 21" key="1">
    <citation type="submission" date="2014-04" db="EMBL/GenBank/DDBJ databases">
        <title>Draft genome sequence of Hydrogenovibrio marinus MH-110, a model organism for aerobic H2 metabolism.</title>
        <authorList>
            <person name="Cha H.J."/>
            <person name="Jo B.H."/>
            <person name="Hwang B.H."/>
        </authorList>
    </citation>
    <scope>NUCLEOTIDE SEQUENCE [LARGE SCALE GENOMIC DNA]</scope>
    <source>
        <strain evidence="20 21">MH-110</strain>
    </source>
</reference>
<feature type="transmembrane region" description="Helical" evidence="19">
    <location>
        <begin position="79"/>
        <end position="98"/>
    </location>
</feature>
<evidence type="ECO:0000256" key="9">
    <source>
        <dbReference type="ARBA" id="ARBA00022516"/>
    </source>
</evidence>
<keyword evidence="11 18" id="KW-0812">Transmembrane</keyword>
<dbReference type="InterPro" id="IPR000374">
    <property type="entry name" value="PC_trans"/>
</dbReference>
<evidence type="ECO:0000256" key="7">
    <source>
        <dbReference type="ARBA" id="ARBA00019373"/>
    </source>
</evidence>
<comment type="catalytic activity">
    <reaction evidence="1 18">
        <text>a 1,2-diacyl-sn-glycero-3-phosphate + CTP + H(+) = a CDP-1,2-diacyl-sn-glycerol + diphosphate</text>
        <dbReference type="Rhea" id="RHEA:16229"/>
        <dbReference type="ChEBI" id="CHEBI:15378"/>
        <dbReference type="ChEBI" id="CHEBI:33019"/>
        <dbReference type="ChEBI" id="CHEBI:37563"/>
        <dbReference type="ChEBI" id="CHEBI:58332"/>
        <dbReference type="ChEBI" id="CHEBI:58608"/>
        <dbReference type="EC" id="2.7.7.41"/>
    </reaction>
</comment>
<dbReference type="EC" id="2.7.7.41" evidence="6 18"/>
<evidence type="ECO:0000256" key="17">
    <source>
        <dbReference type="ARBA" id="ARBA00023264"/>
    </source>
</evidence>
<comment type="subcellular location">
    <subcellularLocation>
        <location evidence="2">Cell membrane</location>
        <topology evidence="2">Multi-pass membrane protein</topology>
    </subcellularLocation>
</comment>
<dbReference type="PROSITE" id="PS01315">
    <property type="entry name" value="CDS"/>
    <property type="match status" value="1"/>
</dbReference>